<dbReference type="AlphaFoldDB" id="A0A9N9B385"/>
<gene>
    <name evidence="1" type="ORF">ALEPTO_LOCUS5988</name>
</gene>
<dbReference type="EMBL" id="CAJVPS010001886">
    <property type="protein sequence ID" value="CAG8553379.1"/>
    <property type="molecule type" value="Genomic_DNA"/>
</dbReference>
<comment type="caution">
    <text evidence="1">The sequence shown here is derived from an EMBL/GenBank/DDBJ whole genome shotgun (WGS) entry which is preliminary data.</text>
</comment>
<organism evidence="1 2">
    <name type="scientific">Ambispora leptoticha</name>
    <dbReference type="NCBI Taxonomy" id="144679"/>
    <lineage>
        <taxon>Eukaryota</taxon>
        <taxon>Fungi</taxon>
        <taxon>Fungi incertae sedis</taxon>
        <taxon>Mucoromycota</taxon>
        <taxon>Glomeromycotina</taxon>
        <taxon>Glomeromycetes</taxon>
        <taxon>Archaeosporales</taxon>
        <taxon>Ambisporaceae</taxon>
        <taxon>Ambispora</taxon>
    </lineage>
</organism>
<protein>
    <submittedName>
        <fullName evidence="1">7076_t:CDS:1</fullName>
    </submittedName>
</protein>
<evidence type="ECO:0000313" key="1">
    <source>
        <dbReference type="EMBL" id="CAG8553379.1"/>
    </source>
</evidence>
<keyword evidence="2" id="KW-1185">Reference proteome</keyword>
<name>A0A9N9B385_9GLOM</name>
<evidence type="ECO:0000313" key="2">
    <source>
        <dbReference type="Proteomes" id="UP000789508"/>
    </source>
</evidence>
<dbReference type="Proteomes" id="UP000789508">
    <property type="component" value="Unassembled WGS sequence"/>
</dbReference>
<proteinExistence type="predicted"/>
<reference evidence="1" key="1">
    <citation type="submission" date="2021-06" db="EMBL/GenBank/DDBJ databases">
        <authorList>
            <person name="Kallberg Y."/>
            <person name="Tangrot J."/>
            <person name="Rosling A."/>
        </authorList>
    </citation>
    <scope>NUCLEOTIDE SEQUENCE</scope>
    <source>
        <strain evidence="1">FL130A</strain>
    </source>
</reference>
<accession>A0A9N9B385</accession>
<dbReference type="OrthoDB" id="2162799at2759"/>
<sequence>MSSFGELTQFNNNSGRGCGLLTSEIWSNAINTLLTALENIFLDENGMPLRPRDSDASMDSVLRSRRLSMSNQMAEEVPYIALTPLKRKQSVEEDERIVKSQRCSLDLSSQLARVLRINNNSCEVADDELSKADIPMSSSSSSIAHRPVKSCPRLIHKHLRSSNVSNETIDVEMIDIVTVDDQEQVTEEPANIPERIKMYHKIVSYVNEELWASSLSFNMSNWFEIQARKREMTMEQFNREFHERILELKSTLSLLQQRIPHDYHEILATIDRFLINADWLRNDYSIPFTQIFPKWHGMARSVEDVVQYVEIVEDMKASAKLEFPQTGDLKSDLEKAQEIMHTKKYLYGEILLESGLRWRVRGYPVQDSLIDRTKRWLLDWNSRFLSIININLNKYHDNAVDDPRLVQLMANIMLFLKITKQTVELTGMPNDKLSLSSIYLATHYVYWALSQIDKLEHKVVRSFEVKIMHICENINLILHYLRIIQSTDMDRPIPHNHIKVIEDFIAVMVEAGLRLCEHVIKPNNNLTIGAENFGYIYSEFVMKFVNKLIEYAGYEQKAEARMRVLINSLRNMESSLSSI</sequence>